<dbReference type="AlphaFoldDB" id="A0A246G7C8"/>
<organism evidence="1 2">
    <name type="scientific">Flavobacterium columnare</name>
    <dbReference type="NCBI Taxonomy" id="996"/>
    <lineage>
        <taxon>Bacteria</taxon>
        <taxon>Pseudomonadati</taxon>
        <taxon>Bacteroidota</taxon>
        <taxon>Flavobacteriia</taxon>
        <taxon>Flavobacteriales</taxon>
        <taxon>Flavobacteriaceae</taxon>
        <taxon>Flavobacterium</taxon>
    </lineage>
</organism>
<comment type="caution">
    <text evidence="1">The sequence shown here is derived from an EMBL/GenBank/DDBJ whole genome shotgun (WGS) entry which is preliminary data.</text>
</comment>
<protein>
    <submittedName>
        <fullName evidence="1">Uncharacterized protein</fullName>
    </submittedName>
</protein>
<dbReference type="Proteomes" id="UP000198034">
    <property type="component" value="Unassembled WGS sequence"/>
</dbReference>
<sequence>TQQGTVTYLKDKITTGDSELLNYYTDDEKEINAQVSALPNYNKQSYYIIYSDKLSSSNIQGFMPLGGQFGYVFGGTNTSAHELGHGVFALEHPFANEGDKGKTPFLMDYGSGTTLSHIDWAQINNPKLKFYGFQGDSQGELVKGVYYDPAGFPIELNLDYKGIVSVNQIDNSLFPNGALGGWIENGETWQAKIENGKFKGYYSGDKYYTRTSSLANKEITLTSQHYDGNCEVTYFTNKYTFSNNPPEKAIYDIGINVLENPIFNEGTKVTKLNIENCNAITCGVSTMKSENINKVLKAVTECSSSFDNNLIFSESELRSQLCAEDRYKIIKCLLSGTVVDNDNENTIIKIIDTTPKEQASQLLKYIGDDSTGLLKHIQNDFQLGNYTEVYVKLMKLFYEGSDPNIINNEIRRIENLYNSITQNGTKKISFSDLSKVNTIIWLNKGVLERLSEFDLNYFAYKDEETKISDNGEISFEIEWTTFMLSHGSVKYENLKPFTILKTILENDEAILNAKKGDVIYLPAFFMSYLVHEKFKREAVDAVNVGIILGTLGSGALAQGGATSAWATFDVAYAATALTVDSFRNQICSTSEGKVFLEGWETFNKAFVLYAALKLSVATFEGTVNTFKNVWNTYKNSKGFINFKQLNPAAAVRLEEEITVLFNEATTSVNSGKTLQVFENTAGGIKFTPNATGTAVSVENGALTVIKNCTKEGRISSTYNSPKFSSSFDGNAALKLDLYPELKVVTNVETKVIQMPKSNPATGYIEASENATNLVSYNLNYYKGIQGTIQLIIAREQSSTAKAQVVYAAPETAKKLKENEEDNGKCTIYDKFGQPTCYKFKTLLTETNDKSGVDKLYNGLLQTNVNAVVDGVIALNTDAKIFLNDIQQTNATISGKIPQYSKNTITTWDVLHDNKKQFARKDWTTLVELNKLNNEVRTQIIKFSDATSTTSTLKEFTADLEKVNGFSDFLNNHPQFARGFVGHKQDPLYKAEDYELLTPESIEEIPLDNNLITTINDWLKYSKDDANRRNYFKMGNDFEDFIEEQLKQPTSDVYLALREKFGKDSDGTYDLDKRSIFKQVQFCINGSTDCTKEGEYFIADFVFVREIQIGNTIVLNIRVADTKLSSKTNFTDNQKKANEMTDFYVKSIRPKALIKGALINSLSDGKPVKKTGKITKIYSNGSGGYGNITE</sequence>
<evidence type="ECO:0000313" key="1">
    <source>
        <dbReference type="EMBL" id="OWP74343.1"/>
    </source>
</evidence>
<feature type="non-terminal residue" evidence="1">
    <location>
        <position position="1"/>
    </location>
</feature>
<gene>
    <name evidence="1" type="ORF">BWK62_14555</name>
</gene>
<reference evidence="1 2" key="1">
    <citation type="journal article" date="2017" name="Infect. Genet. Evol.">
        <title>Comparative genome analysis of fish pathogen Flavobacterium columnare reveals extensive sequence diversity within the species.</title>
        <authorList>
            <person name="Kayansamruaj P."/>
            <person name="Dong H.T."/>
            <person name="Hirono I."/>
            <person name="Kondo H."/>
            <person name="Senapin S."/>
            <person name="Rodkhum C."/>
        </authorList>
    </citation>
    <scope>NUCLEOTIDE SEQUENCE [LARGE SCALE GENOMIC DNA]</scope>
    <source>
        <strain evidence="1 2">1214</strain>
    </source>
</reference>
<name>A0A246G7C8_9FLAO</name>
<evidence type="ECO:0000313" key="2">
    <source>
        <dbReference type="Proteomes" id="UP000198034"/>
    </source>
</evidence>
<accession>A0A246G7C8</accession>
<dbReference type="EMBL" id="MTCY01000075">
    <property type="protein sequence ID" value="OWP74343.1"/>
    <property type="molecule type" value="Genomic_DNA"/>
</dbReference>
<proteinExistence type="predicted"/>